<feature type="transmembrane region" description="Helical" evidence="12">
    <location>
        <begin position="251"/>
        <end position="270"/>
    </location>
</feature>
<dbReference type="InterPro" id="IPR050450">
    <property type="entry name" value="COX15/CtaA_HemeA_synthase"/>
</dbReference>
<feature type="transmembrane region" description="Helical" evidence="12">
    <location>
        <begin position="111"/>
        <end position="132"/>
    </location>
</feature>
<reference evidence="14" key="1">
    <citation type="journal article" date="2019" name="Int. J. Syst. Evol. Microbiol.">
        <title>The Global Catalogue of Microorganisms (GCM) 10K type strain sequencing project: providing services to taxonomists for standard genome sequencing and annotation.</title>
        <authorList>
            <consortium name="The Broad Institute Genomics Platform"/>
            <consortium name="The Broad Institute Genome Sequencing Center for Infectious Disease"/>
            <person name="Wu L."/>
            <person name="Ma J."/>
        </authorList>
    </citation>
    <scope>NUCLEOTIDE SEQUENCE [LARGE SCALE GENOMIC DNA]</scope>
    <source>
        <strain evidence="14">CGMCC 1.15277</strain>
    </source>
</reference>
<protein>
    <submittedName>
        <fullName evidence="13">Heme A synthase</fullName>
    </submittedName>
</protein>
<keyword evidence="7" id="KW-0408">Iron</keyword>
<keyword evidence="2" id="KW-1003">Cell membrane</keyword>
<evidence type="ECO:0000256" key="7">
    <source>
        <dbReference type="ARBA" id="ARBA00023004"/>
    </source>
</evidence>
<keyword evidence="10" id="KW-1015">Disulfide bond</keyword>
<dbReference type="EMBL" id="JBHSUA010000003">
    <property type="protein sequence ID" value="MFC6395476.1"/>
    <property type="molecule type" value="Genomic_DNA"/>
</dbReference>
<name>A0ABW1WWM8_9ACTN</name>
<evidence type="ECO:0000256" key="11">
    <source>
        <dbReference type="ARBA" id="ARBA00023444"/>
    </source>
</evidence>
<dbReference type="PANTHER" id="PTHR35457">
    <property type="entry name" value="HEME A SYNTHASE"/>
    <property type="match status" value="1"/>
</dbReference>
<evidence type="ECO:0000256" key="4">
    <source>
        <dbReference type="ARBA" id="ARBA00022723"/>
    </source>
</evidence>
<gene>
    <name evidence="13" type="ORF">ACFP57_00495</name>
</gene>
<evidence type="ECO:0000256" key="1">
    <source>
        <dbReference type="ARBA" id="ARBA00004141"/>
    </source>
</evidence>
<evidence type="ECO:0000256" key="2">
    <source>
        <dbReference type="ARBA" id="ARBA00022475"/>
    </source>
</evidence>
<keyword evidence="6" id="KW-0560">Oxidoreductase</keyword>
<feature type="transmembrane region" description="Helical" evidence="12">
    <location>
        <begin position="79"/>
        <end position="99"/>
    </location>
</feature>
<sequence length="307" mass="32464">MSAPSRQPEDPASQVLRVRRLVWANLVGNILIIVTGVLVRVTGSGLGCPTWPTCVPGSVVPVAGQAQGFHKFIEFGNRMLTPVLVVIAAALYLTARSAYRSTRPKFVRDCVVPLVFVLVQGVVGGVIVLTHLDPATVSPHFLISIFLVANATYLLIREREGDGPAQPTVPPLVATLAKVGTAVGTVVIILGTAVTGSGPHSGDAAATVRYGFDPRATSWLHADSVMLFIGLLVALLVASRLVDAPKLFRTAWQWAAGISVAEGVLGYTQYFTGRPMGLVLIHVLLAALLTVAVTVGLVTTRRREPLS</sequence>
<evidence type="ECO:0000256" key="9">
    <source>
        <dbReference type="ARBA" id="ARBA00023136"/>
    </source>
</evidence>
<evidence type="ECO:0000256" key="6">
    <source>
        <dbReference type="ARBA" id="ARBA00023002"/>
    </source>
</evidence>
<evidence type="ECO:0000256" key="10">
    <source>
        <dbReference type="ARBA" id="ARBA00023157"/>
    </source>
</evidence>
<accession>A0ABW1WWM8</accession>
<feature type="transmembrane region" description="Helical" evidence="12">
    <location>
        <begin position="276"/>
        <end position="298"/>
    </location>
</feature>
<evidence type="ECO:0000256" key="5">
    <source>
        <dbReference type="ARBA" id="ARBA00022989"/>
    </source>
</evidence>
<evidence type="ECO:0000313" key="13">
    <source>
        <dbReference type="EMBL" id="MFC6395476.1"/>
    </source>
</evidence>
<feature type="transmembrane region" description="Helical" evidence="12">
    <location>
        <begin position="138"/>
        <end position="156"/>
    </location>
</feature>
<keyword evidence="9 12" id="KW-0472">Membrane</keyword>
<comment type="pathway">
    <text evidence="11">Porphyrin-containing compound metabolism.</text>
</comment>
<keyword evidence="5 12" id="KW-1133">Transmembrane helix</keyword>
<dbReference type="PANTHER" id="PTHR35457:SF1">
    <property type="entry name" value="HEME A SYNTHASE"/>
    <property type="match status" value="1"/>
</dbReference>
<organism evidence="13 14">
    <name type="scientific">Luteococcus sanguinis</name>
    <dbReference type="NCBI Taxonomy" id="174038"/>
    <lineage>
        <taxon>Bacteria</taxon>
        <taxon>Bacillati</taxon>
        <taxon>Actinomycetota</taxon>
        <taxon>Actinomycetes</taxon>
        <taxon>Propionibacteriales</taxon>
        <taxon>Propionibacteriaceae</taxon>
        <taxon>Luteococcus</taxon>
    </lineage>
</organism>
<keyword evidence="14" id="KW-1185">Reference proteome</keyword>
<feature type="transmembrane region" description="Helical" evidence="12">
    <location>
        <begin position="21"/>
        <end position="41"/>
    </location>
</feature>
<dbReference type="Pfam" id="PF02628">
    <property type="entry name" value="COX15-CtaA"/>
    <property type="match status" value="1"/>
</dbReference>
<evidence type="ECO:0000256" key="12">
    <source>
        <dbReference type="SAM" id="Phobius"/>
    </source>
</evidence>
<keyword evidence="8" id="KW-0350">Heme biosynthesis</keyword>
<feature type="transmembrane region" description="Helical" evidence="12">
    <location>
        <begin position="218"/>
        <end position="239"/>
    </location>
</feature>
<dbReference type="InterPro" id="IPR003780">
    <property type="entry name" value="COX15/CtaA_fam"/>
</dbReference>
<dbReference type="RefSeq" id="WP_343885516.1">
    <property type="nucleotide sequence ID" value="NZ_BAAAKI010000006.1"/>
</dbReference>
<feature type="transmembrane region" description="Helical" evidence="12">
    <location>
        <begin position="176"/>
        <end position="198"/>
    </location>
</feature>
<keyword evidence="4" id="KW-0479">Metal-binding</keyword>
<evidence type="ECO:0000313" key="14">
    <source>
        <dbReference type="Proteomes" id="UP001596266"/>
    </source>
</evidence>
<keyword evidence="3 12" id="KW-0812">Transmembrane</keyword>
<comment type="subcellular location">
    <subcellularLocation>
        <location evidence="1">Membrane</location>
        <topology evidence="1">Multi-pass membrane protein</topology>
    </subcellularLocation>
</comment>
<evidence type="ECO:0000256" key="8">
    <source>
        <dbReference type="ARBA" id="ARBA00023133"/>
    </source>
</evidence>
<proteinExistence type="predicted"/>
<comment type="caution">
    <text evidence="13">The sequence shown here is derived from an EMBL/GenBank/DDBJ whole genome shotgun (WGS) entry which is preliminary data.</text>
</comment>
<evidence type="ECO:0000256" key="3">
    <source>
        <dbReference type="ARBA" id="ARBA00022692"/>
    </source>
</evidence>
<dbReference type="Proteomes" id="UP001596266">
    <property type="component" value="Unassembled WGS sequence"/>
</dbReference>